<evidence type="ECO:0000313" key="3">
    <source>
        <dbReference type="Proteomes" id="UP000619260"/>
    </source>
</evidence>
<protein>
    <submittedName>
        <fullName evidence="2">Uncharacterized protein</fullName>
    </submittedName>
</protein>
<evidence type="ECO:0000256" key="1">
    <source>
        <dbReference type="SAM" id="Phobius"/>
    </source>
</evidence>
<name>A0A8J3YM92_9ACTN</name>
<proteinExistence type="predicted"/>
<comment type="caution">
    <text evidence="2">The sequence shown here is derived from an EMBL/GenBank/DDBJ whole genome shotgun (WGS) entry which is preliminary data.</text>
</comment>
<dbReference type="Proteomes" id="UP000619260">
    <property type="component" value="Unassembled WGS sequence"/>
</dbReference>
<dbReference type="RefSeq" id="WP_203901605.1">
    <property type="nucleotide sequence ID" value="NZ_BOPF01000019.1"/>
</dbReference>
<gene>
    <name evidence="2" type="ORF">Val02_49900</name>
</gene>
<keyword evidence="1" id="KW-0472">Membrane</keyword>
<keyword evidence="1" id="KW-1133">Transmembrane helix</keyword>
<evidence type="ECO:0000313" key="2">
    <source>
        <dbReference type="EMBL" id="GIJ48104.1"/>
    </source>
</evidence>
<dbReference type="EMBL" id="BOPF01000019">
    <property type="protein sequence ID" value="GIJ48104.1"/>
    <property type="molecule type" value="Genomic_DNA"/>
</dbReference>
<reference evidence="2" key="1">
    <citation type="submission" date="2021-01" db="EMBL/GenBank/DDBJ databases">
        <title>Whole genome shotgun sequence of Virgisporangium aliadipatigenens NBRC 105644.</title>
        <authorList>
            <person name="Komaki H."/>
            <person name="Tamura T."/>
        </authorList>
    </citation>
    <scope>NUCLEOTIDE SEQUENCE</scope>
    <source>
        <strain evidence="2">NBRC 105644</strain>
    </source>
</reference>
<organism evidence="2 3">
    <name type="scientific">Virgisporangium aliadipatigenens</name>
    <dbReference type="NCBI Taxonomy" id="741659"/>
    <lineage>
        <taxon>Bacteria</taxon>
        <taxon>Bacillati</taxon>
        <taxon>Actinomycetota</taxon>
        <taxon>Actinomycetes</taxon>
        <taxon>Micromonosporales</taxon>
        <taxon>Micromonosporaceae</taxon>
        <taxon>Virgisporangium</taxon>
    </lineage>
</organism>
<feature type="transmembrane region" description="Helical" evidence="1">
    <location>
        <begin position="44"/>
        <end position="65"/>
    </location>
</feature>
<dbReference type="AlphaFoldDB" id="A0A8J3YM92"/>
<keyword evidence="1" id="KW-0812">Transmembrane</keyword>
<sequence length="113" mass="11807">MSVEVEHVAPAPVVVPCGPDATVGVFVVSAERLAFRPAVDVQRLARYGVAATAMVAAAAVGVAALRRPPAIGSVRMGHGGWISVKGASLPALRPAAPRPWWARLLRARELVVR</sequence>
<keyword evidence="3" id="KW-1185">Reference proteome</keyword>
<accession>A0A8J3YM92</accession>